<sequence length="333" mass="34745">MIPTGIPTLEDVEAAAAALEGIAISTPLMQVSALEELTGANSVHVKLESMQRTGSFKFRGAYWRCLQLSPEERERGVVAYSSGNFAQGLAAAAQILGIPCTIVMPVDAPEVKRRKTEGFGAIVVQTDHGQRPREEVAAETAVQIAEDDGKTLLHPFDDISIVTGHASLAIEVLDELARLRFSAPDDLLCCVGGGGLLAGIALGCHVRGATTRCTCVEPVGYDSMGQSLRRGSPIRVDGSSGTICDALQATRPGDAPFAVLQATGCGDPLTVDDAAVREAMRFAHDQLKITLEPSGSVALAALMGSGKRYAGLNVVAILTGGNIEMSAFADIAT</sequence>
<dbReference type="BioCyc" id="RPAL652103:RPDX1_RS04475-MONOMER"/>
<dbReference type="PANTHER" id="PTHR48078:SF6">
    <property type="entry name" value="L-THREONINE DEHYDRATASE CATABOLIC TDCB"/>
    <property type="match status" value="1"/>
</dbReference>
<dbReference type="PANTHER" id="PTHR48078">
    <property type="entry name" value="THREONINE DEHYDRATASE, MITOCHONDRIAL-RELATED"/>
    <property type="match status" value="1"/>
</dbReference>
<dbReference type="GO" id="GO:0009097">
    <property type="term" value="P:isoleucine biosynthetic process"/>
    <property type="evidence" value="ECO:0007669"/>
    <property type="project" value="TreeGrafter"/>
</dbReference>
<dbReference type="SUPFAM" id="SSF53686">
    <property type="entry name" value="Tryptophan synthase beta subunit-like PLP-dependent enzymes"/>
    <property type="match status" value="1"/>
</dbReference>
<dbReference type="eggNOG" id="COG1171">
    <property type="taxonomic scope" value="Bacteria"/>
</dbReference>
<dbReference type="Gene3D" id="3.40.50.1100">
    <property type="match status" value="2"/>
</dbReference>
<dbReference type="GO" id="GO:0003941">
    <property type="term" value="F:L-serine ammonia-lyase activity"/>
    <property type="evidence" value="ECO:0007669"/>
    <property type="project" value="TreeGrafter"/>
</dbReference>
<dbReference type="STRING" id="652103.Rpdx1_0900"/>
<dbReference type="KEGG" id="rpx:Rpdx1_0900"/>
<dbReference type="Proteomes" id="UP000001402">
    <property type="component" value="Chromosome"/>
</dbReference>
<comment type="similarity">
    <text evidence="2">Belongs to the serine/threonine dehydratase family.</text>
</comment>
<proteinExistence type="inferred from homology"/>
<evidence type="ECO:0000313" key="6">
    <source>
        <dbReference type="EMBL" id="ADU42530.1"/>
    </source>
</evidence>
<dbReference type="Pfam" id="PF00291">
    <property type="entry name" value="PALP"/>
    <property type="match status" value="1"/>
</dbReference>
<evidence type="ECO:0000256" key="2">
    <source>
        <dbReference type="ARBA" id="ARBA00010869"/>
    </source>
</evidence>
<keyword evidence="3" id="KW-0663">Pyridoxal phosphate</keyword>
<dbReference type="HOGENOM" id="CLU_021152_4_2_5"/>
<dbReference type="PROSITE" id="PS00165">
    <property type="entry name" value="DEHYDRATASE_SER_THR"/>
    <property type="match status" value="1"/>
</dbReference>
<keyword evidence="4" id="KW-0456">Lyase</keyword>
<dbReference type="GO" id="GO:0004794">
    <property type="term" value="F:threonine deaminase activity"/>
    <property type="evidence" value="ECO:0007669"/>
    <property type="project" value="TreeGrafter"/>
</dbReference>
<dbReference type="GO" id="GO:0030170">
    <property type="term" value="F:pyridoxal phosphate binding"/>
    <property type="evidence" value="ECO:0007669"/>
    <property type="project" value="InterPro"/>
</dbReference>
<gene>
    <name evidence="6" type="ordered locus">Rpdx1_0900</name>
</gene>
<feature type="domain" description="Tryptophan synthase beta chain-like PALP" evidence="5">
    <location>
        <begin position="25"/>
        <end position="320"/>
    </location>
</feature>
<dbReference type="InterPro" id="IPR000634">
    <property type="entry name" value="Ser/Thr_deHydtase_PyrdxlP-BS"/>
</dbReference>
<organism evidence="6 7">
    <name type="scientific">Rhodopseudomonas palustris (strain DX-1)</name>
    <dbReference type="NCBI Taxonomy" id="652103"/>
    <lineage>
        <taxon>Bacteria</taxon>
        <taxon>Pseudomonadati</taxon>
        <taxon>Pseudomonadota</taxon>
        <taxon>Alphaproteobacteria</taxon>
        <taxon>Hyphomicrobiales</taxon>
        <taxon>Nitrobacteraceae</taxon>
        <taxon>Rhodopseudomonas</taxon>
    </lineage>
</organism>
<reference evidence="6" key="1">
    <citation type="submission" date="2010-12" db="EMBL/GenBank/DDBJ databases">
        <title>Complete sequence of Rhodopseudomonas palustris DX-1.</title>
        <authorList>
            <consortium name="US DOE Joint Genome Institute"/>
            <person name="Lucas S."/>
            <person name="Copeland A."/>
            <person name="Lapidus A."/>
            <person name="Cheng J.-F."/>
            <person name="Goodwin L."/>
            <person name="Pitluck S."/>
            <person name="Misra M."/>
            <person name="Chertkov O."/>
            <person name="Detter J.C."/>
            <person name="Han C."/>
            <person name="Tapia R."/>
            <person name="Land M."/>
            <person name="Hauser L."/>
            <person name="Kyrpides N."/>
            <person name="Ivanova N."/>
            <person name="Ovchinnikova G."/>
            <person name="Logan B."/>
            <person name="Oda Y."/>
            <person name="Harwood C."/>
            <person name="Woyke T."/>
        </authorList>
    </citation>
    <scope>NUCLEOTIDE SEQUENCE [LARGE SCALE GENOMIC DNA]</scope>
    <source>
        <strain evidence="6">DX-1</strain>
    </source>
</reference>
<evidence type="ECO:0000256" key="3">
    <source>
        <dbReference type="ARBA" id="ARBA00022898"/>
    </source>
</evidence>
<comment type="cofactor">
    <cofactor evidence="1">
        <name>pyridoxal 5'-phosphate</name>
        <dbReference type="ChEBI" id="CHEBI:597326"/>
    </cofactor>
</comment>
<dbReference type="FunFam" id="3.40.50.1100:FF:000005">
    <property type="entry name" value="Threonine dehydratase catabolic"/>
    <property type="match status" value="1"/>
</dbReference>
<dbReference type="InterPro" id="IPR001926">
    <property type="entry name" value="TrpB-like_PALP"/>
</dbReference>
<dbReference type="EMBL" id="CP002418">
    <property type="protein sequence ID" value="ADU42530.1"/>
    <property type="molecule type" value="Genomic_DNA"/>
</dbReference>
<accession>E6VPV3</accession>
<dbReference type="InterPro" id="IPR036052">
    <property type="entry name" value="TrpB-like_PALP_sf"/>
</dbReference>
<evidence type="ECO:0000259" key="5">
    <source>
        <dbReference type="Pfam" id="PF00291"/>
    </source>
</evidence>
<evidence type="ECO:0000256" key="1">
    <source>
        <dbReference type="ARBA" id="ARBA00001933"/>
    </source>
</evidence>
<name>E6VPV3_RHOPX</name>
<dbReference type="GO" id="GO:0006565">
    <property type="term" value="P:L-serine catabolic process"/>
    <property type="evidence" value="ECO:0007669"/>
    <property type="project" value="TreeGrafter"/>
</dbReference>
<dbReference type="OrthoDB" id="9811476at2"/>
<evidence type="ECO:0000256" key="4">
    <source>
        <dbReference type="ARBA" id="ARBA00023239"/>
    </source>
</evidence>
<dbReference type="GO" id="GO:0006567">
    <property type="term" value="P:L-threonine catabolic process"/>
    <property type="evidence" value="ECO:0007669"/>
    <property type="project" value="TreeGrafter"/>
</dbReference>
<evidence type="ECO:0000313" key="7">
    <source>
        <dbReference type="Proteomes" id="UP000001402"/>
    </source>
</evidence>
<protein>
    <submittedName>
        <fullName evidence="6">Pyridoxal-5'-phosphate-dependent protein beta subunit</fullName>
    </submittedName>
</protein>
<dbReference type="CDD" id="cd01562">
    <property type="entry name" value="Thr-dehyd"/>
    <property type="match status" value="1"/>
</dbReference>
<dbReference type="AlphaFoldDB" id="E6VPV3"/>
<dbReference type="InterPro" id="IPR050147">
    <property type="entry name" value="Ser/Thr_Dehydratase"/>
</dbReference>